<evidence type="ECO:0000256" key="9">
    <source>
        <dbReference type="RuleBase" id="RU000688"/>
    </source>
</evidence>
<dbReference type="GO" id="GO:0005886">
    <property type="term" value="C:plasma membrane"/>
    <property type="evidence" value="ECO:0007669"/>
    <property type="project" value="UniProtKB-SubCell"/>
</dbReference>
<gene>
    <name evidence="10" type="ORF">OFUS_LOCUS3458</name>
</gene>
<dbReference type="SMART" id="SM01381">
    <property type="entry name" value="7TM_GPCR_Srsx"/>
    <property type="match status" value="1"/>
</dbReference>
<name>A0A8J1TSJ4_OWEFU</name>
<dbReference type="InterPro" id="IPR050569">
    <property type="entry name" value="TAAR"/>
</dbReference>
<dbReference type="PROSITE" id="PS00237">
    <property type="entry name" value="G_PROTEIN_RECEP_F1_1"/>
    <property type="match status" value="1"/>
</dbReference>
<evidence type="ECO:0000313" key="10">
    <source>
        <dbReference type="EMBL" id="CAH1776266.1"/>
    </source>
</evidence>
<dbReference type="AlphaFoldDB" id="A0A8J1TSJ4"/>
<dbReference type="Proteomes" id="UP000749559">
    <property type="component" value="Unassembled WGS sequence"/>
</dbReference>
<keyword evidence="11" id="KW-1185">Reference proteome</keyword>
<dbReference type="PANTHER" id="PTHR24249">
    <property type="entry name" value="HISTAMINE RECEPTOR-RELATED G-PROTEIN COUPLED RECEPTOR"/>
    <property type="match status" value="1"/>
</dbReference>
<protein>
    <submittedName>
        <fullName evidence="10">Uncharacterized protein</fullName>
    </submittedName>
</protein>
<keyword evidence="8 9" id="KW-0807">Transducer</keyword>
<accession>A0A8J1TSJ4</accession>
<keyword evidence="6" id="KW-0472">Membrane</keyword>
<dbReference type="PANTHER" id="PTHR24249:SF372">
    <property type="entry name" value="G-PROTEIN COUPLED RECEPTORS FAMILY 1 PROFILE DOMAIN-CONTAINING PROTEIN"/>
    <property type="match status" value="1"/>
</dbReference>
<dbReference type="Gene3D" id="1.20.1070.10">
    <property type="entry name" value="Rhodopsin 7-helix transmembrane proteins"/>
    <property type="match status" value="1"/>
</dbReference>
<evidence type="ECO:0000256" key="2">
    <source>
        <dbReference type="ARBA" id="ARBA00022475"/>
    </source>
</evidence>
<dbReference type="GO" id="GO:0004930">
    <property type="term" value="F:G protein-coupled receptor activity"/>
    <property type="evidence" value="ECO:0007669"/>
    <property type="project" value="UniProtKB-KW"/>
</dbReference>
<evidence type="ECO:0000256" key="8">
    <source>
        <dbReference type="ARBA" id="ARBA00023224"/>
    </source>
</evidence>
<keyword evidence="4" id="KW-1133">Transmembrane helix</keyword>
<keyword evidence="5 9" id="KW-0297">G-protein coupled receptor</keyword>
<proteinExistence type="inferred from homology"/>
<dbReference type="OrthoDB" id="6286925at2759"/>
<evidence type="ECO:0000256" key="5">
    <source>
        <dbReference type="ARBA" id="ARBA00023040"/>
    </source>
</evidence>
<evidence type="ECO:0000256" key="7">
    <source>
        <dbReference type="ARBA" id="ARBA00023170"/>
    </source>
</evidence>
<dbReference type="Pfam" id="PF00001">
    <property type="entry name" value="7tm_1"/>
    <property type="match status" value="1"/>
</dbReference>
<dbReference type="EMBL" id="CAIIXF020000001">
    <property type="protein sequence ID" value="CAH1776266.1"/>
    <property type="molecule type" value="Genomic_DNA"/>
</dbReference>
<evidence type="ECO:0000256" key="6">
    <source>
        <dbReference type="ARBA" id="ARBA00023136"/>
    </source>
</evidence>
<keyword evidence="3 9" id="KW-0812">Transmembrane</keyword>
<comment type="subcellular location">
    <subcellularLocation>
        <location evidence="1">Cell membrane</location>
        <topology evidence="1">Multi-pass membrane protein</topology>
    </subcellularLocation>
</comment>
<dbReference type="PRINTS" id="PR00237">
    <property type="entry name" value="GPCRRHODOPSN"/>
</dbReference>
<dbReference type="CDD" id="cd00637">
    <property type="entry name" value="7tm_classA_rhodopsin-like"/>
    <property type="match status" value="1"/>
</dbReference>
<reference evidence="10" key="1">
    <citation type="submission" date="2022-03" db="EMBL/GenBank/DDBJ databases">
        <authorList>
            <person name="Martin C."/>
        </authorList>
    </citation>
    <scope>NUCLEOTIDE SEQUENCE</scope>
</reference>
<dbReference type="SUPFAM" id="SSF81321">
    <property type="entry name" value="Family A G protein-coupled receptor-like"/>
    <property type="match status" value="1"/>
</dbReference>
<evidence type="ECO:0000256" key="4">
    <source>
        <dbReference type="ARBA" id="ARBA00022989"/>
    </source>
</evidence>
<evidence type="ECO:0000256" key="1">
    <source>
        <dbReference type="ARBA" id="ARBA00004651"/>
    </source>
</evidence>
<dbReference type="PROSITE" id="PS50262">
    <property type="entry name" value="G_PROTEIN_RECEP_F1_2"/>
    <property type="match status" value="1"/>
</dbReference>
<dbReference type="InterPro" id="IPR017452">
    <property type="entry name" value="GPCR_Rhodpsn_7TM"/>
</dbReference>
<dbReference type="InterPro" id="IPR000276">
    <property type="entry name" value="GPCR_Rhodpsn"/>
</dbReference>
<evidence type="ECO:0000313" key="11">
    <source>
        <dbReference type="Proteomes" id="UP000749559"/>
    </source>
</evidence>
<keyword evidence="2" id="KW-1003">Cell membrane</keyword>
<comment type="caution">
    <text evidence="10">The sequence shown here is derived from an EMBL/GenBank/DDBJ whole genome shotgun (WGS) entry which is preliminary data.</text>
</comment>
<sequence length="312" mass="36037">MENSTNLTEIEYQESQDNTRKQKLVVLSLKFILALWICLGNTLVIIAYSKFKSLRSVTNYWILHLAVADLFMGLSMFIEFGSFFQRTVLSGWSMYIYCAFLSLTINLSIFMTISLLVAVTVDRYIAIFWPLRYQTLITMKKAHKGITILWSSNIIVILTAAIHWRLETKEEIYCQIVPPIIEYSYIPGFLAAAVIIVTLYVHIFTAVYNQAKKLQPQIETSKRDKNIKKNLIILKTAFFVIGIFLISWVPSIVTYGCMIYGGQTHLETVFLYIELLAYGNSGINPIIYAWRLKEFRRAFCALLHIKHHVTLE</sequence>
<keyword evidence="7 9" id="KW-0675">Receptor</keyword>
<comment type="similarity">
    <text evidence="9">Belongs to the G-protein coupled receptor 1 family.</text>
</comment>
<evidence type="ECO:0000256" key="3">
    <source>
        <dbReference type="ARBA" id="ARBA00022692"/>
    </source>
</evidence>
<organism evidence="10 11">
    <name type="scientific">Owenia fusiformis</name>
    <name type="common">Polychaete worm</name>
    <dbReference type="NCBI Taxonomy" id="6347"/>
    <lineage>
        <taxon>Eukaryota</taxon>
        <taxon>Metazoa</taxon>
        <taxon>Spiralia</taxon>
        <taxon>Lophotrochozoa</taxon>
        <taxon>Annelida</taxon>
        <taxon>Polychaeta</taxon>
        <taxon>Sedentaria</taxon>
        <taxon>Canalipalpata</taxon>
        <taxon>Sabellida</taxon>
        <taxon>Oweniida</taxon>
        <taxon>Oweniidae</taxon>
        <taxon>Owenia</taxon>
    </lineage>
</organism>